<accession>A0A1F6LGS6</accession>
<evidence type="ECO:0000313" key="1">
    <source>
        <dbReference type="EMBL" id="OGH58640.1"/>
    </source>
</evidence>
<protein>
    <submittedName>
        <fullName evidence="1">Uncharacterized protein</fullName>
    </submittedName>
</protein>
<gene>
    <name evidence="1" type="ORF">A2725_02995</name>
</gene>
<dbReference type="Proteomes" id="UP000177067">
    <property type="component" value="Unassembled WGS sequence"/>
</dbReference>
<dbReference type="EMBL" id="MFPS01000009">
    <property type="protein sequence ID" value="OGH58640.1"/>
    <property type="molecule type" value="Genomic_DNA"/>
</dbReference>
<sequence>MKNGQKKMVVFTAPLNPSFPPGTEIPQSVIKVIEDLPRTNSLTVAEAIDKIHKQMKEERIAITKAIQDSYIKSIIISEVSSKKWYTLAYGDNLDNKSLMEITEQLSHDPTILREPTQREIDTVRQLEVDFHIWNQPNRTYPSTGLIMVEFKCGDDFIIVGILIDYKPAI</sequence>
<dbReference type="AlphaFoldDB" id="A0A1F6LGS6"/>
<evidence type="ECO:0000313" key="2">
    <source>
        <dbReference type="Proteomes" id="UP000177067"/>
    </source>
</evidence>
<organism evidence="1 2">
    <name type="scientific">Candidatus Magasanikbacteria bacterium RIFCSPHIGHO2_01_FULL_33_34</name>
    <dbReference type="NCBI Taxonomy" id="1798671"/>
    <lineage>
        <taxon>Bacteria</taxon>
        <taxon>Candidatus Magasanikiibacteriota</taxon>
    </lineage>
</organism>
<reference evidence="1 2" key="1">
    <citation type="journal article" date="2016" name="Nat. Commun.">
        <title>Thousands of microbial genomes shed light on interconnected biogeochemical processes in an aquifer system.</title>
        <authorList>
            <person name="Anantharaman K."/>
            <person name="Brown C.T."/>
            <person name="Hug L.A."/>
            <person name="Sharon I."/>
            <person name="Castelle C.J."/>
            <person name="Probst A.J."/>
            <person name="Thomas B.C."/>
            <person name="Singh A."/>
            <person name="Wilkins M.J."/>
            <person name="Karaoz U."/>
            <person name="Brodie E.L."/>
            <person name="Williams K.H."/>
            <person name="Hubbard S.S."/>
            <person name="Banfield J.F."/>
        </authorList>
    </citation>
    <scope>NUCLEOTIDE SEQUENCE [LARGE SCALE GENOMIC DNA]</scope>
</reference>
<name>A0A1F6LGS6_9BACT</name>
<proteinExistence type="predicted"/>
<comment type="caution">
    <text evidence="1">The sequence shown here is derived from an EMBL/GenBank/DDBJ whole genome shotgun (WGS) entry which is preliminary data.</text>
</comment>